<dbReference type="GO" id="GO:0016020">
    <property type="term" value="C:membrane"/>
    <property type="evidence" value="ECO:0007669"/>
    <property type="project" value="UniProtKB-SubCell"/>
</dbReference>
<dbReference type="SUPFAM" id="SSF57850">
    <property type="entry name" value="RING/U-box"/>
    <property type="match status" value="1"/>
</dbReference>
<comment type="similarity">
    <text evidence="11">Belongs to the RING-type zinc finger family. ATL subfamily.</text>
</comment>
<dbReference type="GO" id="GO:0016740">
    <property type="term" value="F:transferase activity"/>
    <property type="evidence" value="ECO:0007669"/>
    <property type="project" value="UniProtKB-KW"/>
</dbReference>
<evidence type="ECO:0000256" key="6">
    <source>
        <dbReference type="ARBA" id="ARBA00022771"/>
    </source>
</evidence>
<keyword evidence="6" id="KW-0863">Zinc-finger</keyword>
<reference evidence="12" key="1">
    <citation type="submission" date="2015-12" db="EMBL/GenBank/DDBJ databases">
        <title>Update maize B73 reference genome by single molecule sequencing technologies.</title>
        <authorList>
            <consortium name="Maize Genome Sequencing Project"/>
            <person name="Ware D."/>
        </authorList>
    </citation>
    <scope>NUCLEOTIDE SEQUENCE</scope>
    <source>
        <tissue evidence="12">Seedling</tissue>
    </source>
</reference>
<dbReference type="SMART" id="SM00184">
    <property type="entry name" value="RING"/>
    <property type="match status" value="1"/>
</dbReference>
<proteinExistence type="inferred from homology"/>
<dbReference type="PANTHER" id="PTHR45768">
    <property type="entry name" value="E3 UBIQUITIN-PROTEIN LIGASE RNF13-LIKE"/>
    <property type="match status" value="1"/>
</dbReference>
<keyword evidence="4" id="KW-0812">Transmembrane</keyword>
<evidence type="ECO:0000256" key="2">
    <source>
        <dbReference type="ARBA" id="ARBA00004906"/>
    </source>
</evidence>
<evidence type="ECO:0000256" key="10">
    <source>
        <dbReference type="ARBA" id="ARBA00023136"/>
    </source>
</evidence>
<evidence type="ECO:0000256" key="11">
    <source>
        <dbReference type="ARBA" id="ARBA00024209"/>
    </source>
</evidence>
<accession>A0A1D6LVW3</accession>
<gene>
    <name evidence="12" type="ORF">ZEAMMB73_Zm00001d037244</name>
</gene>
<comment type="subcellular location">
    <subcellularLocation>
        <location evidence="1">Membrane</location>
        <topology evidence="1">Single-pass membrane protein</topology>
    </subcellularLocation>
</comment>
<evidence type="ECO:0000256" key="7">
    <source>
        <dbReference type="ARBA" id="ARBA00022786"/>
    </source>
</evidence>
<protein>
    <submittedName>
        <fullName evidence="12">RING-H2 finger protein ATL46</fullName>
    </submittedName>
</protein>
<keyword evidence="8" id="KW-0862">Zinc</keyword>
<dbReference type="Pfam" id="PF17123">
    <property type="entry name" value="zf-RING_11"/>
    <property type="match status" value="1"/>
</dbReference>
<organism evidence="12">
    <name type="scientific">Zea mays</name>
    <name type="common">Maize</name>
    <dbReference type="NCBI Taxonomy" id="4577"/>
    <lineage>
        <taxon>Eukaryota</taxon>
        <taxon>Viridiplantae</taxon>
        <taxon>Streptophyta</taxon>
        <taxon>Embryophyta</taxon>
        <taxon>Tracheophyta</taxon>
        <taxon>Spermatophyta</taxon>
        <taxon>Magnoliopsida</taxon>
        <taxon>Liliopsida</taxon>
        <taxon>Poales</taxon>
        <taxon>Poaceae</taxon>
        <taxon>PACMAD clade</taxon>
        <taxon>Panicoideae</taxon>
        <taxon>Andropogonodae</taxon>
        <taxon>Andropogoneae</taxon>
        <taxon>Tripsacinae</taxon>
        <taxon>Zea</taxon>
    </lineage>
</organism>
<dbReference type="Gene3D" id="3.30.40.10">
    <property type="entry name" value="Zinc/RING finger domain, C3HC4 (zinc finger)"/>
    <property type="match status" value="1"/>
</dbReference>
<dbReference type="PROSITE" id="PS50089">
    <property type="entry name" value="ZF_RING_2"/>
    <property type="match status" value="1"/>
</dbReference>
<comment type="pathway">
    <text evidence="2">Protein modification; protein ubiquitination.</text>
</comment>
<evidence type="ECO:0000256" key="1">
    <source>
        <dbReference type="ARBA" id="ARBA00004167"/>
    </source>
</evidence>
<evidence type="ECO:0000256" key="4">
    <source>
        <dbReference type="ARBA" id="ARBA00022692"/>
    </source>
</evidence>
<keyword evidence="5" id="KW-0479">Metal-binding</keyword>
<dbReference type="EMBL" id="CM000782">
    <property type="protein sequence ID" value="AQK83392.1"/>
    <property type="molecule type" value="Genomic_DNA"/>
</dbReference>
<keyword evidence="9" id="KW-1133">Transmembrane helix</keyword>
<name>A0A1D6LVW3_MAIZE</name>
<dbReference type="FunFam" id="3.30.40.10:FF:001785">
    <property type="entry name" value="RING-H2 finger protein ATL46"/>
    <property type="match status" value="1"/>
</dbReference>
<dbReference type="InParanoid" id="A0A1D6LVW3"/>
<keyword evidence="3" id="KW-0808">Transferase</keyword>
<keyword evidence="10" id="KW-0472">Membrane</keyword>
<dbReference type="InterPro" id="IPR001841">
    <property type="entry name" value="Znf_RING"/>
</dbReference>
<dbReference type="InterPro" id="IPR013083">
    <property type="entry name" value="Znf_RING/FYVE/PHD"/>
</dbReference>
<evidence type="ECO:0000256" key="3">
    <source>
        <dbReference type="ARBA" id="ARBA00022679"/>
    </source>
</evidence>
<dbReference type="ExpressionAtlas" id="A0A1D6LVW3">
    <property type="expression patterns" value="baseline and differential"/>
</dbReference>
<dbReference type="PANTHER" id="PTHR45768:SF68">
    <property type="entry name" value="OS06G0233200 PROTEIN"/>
    <property type="match status" value="1"/>
</dbReference>
<evidence type="ECO:0000313" key="12">
    <source>
        <dbReference type="EMBL" id="AQK83392.1"/>
    </source>
</evidence>
<keyword evidence="7" id="KW-0833">Ubl conjugation pathway</keyword>
<evidence type="ECO:0000256" key="8">
    <source>
        <dbReference type="ARBA" id="ARBA00022833"/>
    </source>
</evidence>
<dbReference type="AlphaFoldDB" id="A0A1D6LVW3"/>
<evidence type="ECO:0000256" key="5">
    <source>
        <dbReference type="ARBA" id="ARBA00022723"/>
    </source>
</evidence>
<sequence length="239" mass="25504">MAEAAASSSSSGSCAPRRLHGAGIVRDALTYNGLAHSRRSAAGAGAGYGLRQRRRRRGGGGGGGGKISPAVLFIIVILAVVFFISGLLHLLVRVLMKKQRRRGARRQQRRGVWREAAGRTLRAAAAAAAVHLHDSGLDQAFIDALRSSPTARSSWRRRRRGQGPFDCAVCLCEFDAEDRLRLLPLCGHAFHLNCIDTGCSPTRPARSAAGCSSSRGSWARTARCSISRRPGGRAVVRGL</sequence>
<dbReference type="STRING" id="4577.A0A1D6LVW3"/>
<dbReference type="GO" id="GO:0008270">
    <property type="term" value="F:zinc ion binding"/>
    <property type="evidence" value="ECO:0007669"/>
    <property type="project" value="UniProtKB-KW"/>
</dbReference>
<evidence type="ECO:0000256" key="9">
    <source>
        <dbReference type="ARBA" id="ARBA00022989"/>
    </source>
</evidence>